<evidence type="ECO:0000256" key="3">
    <source>
        <dbReference type="ARBA" id="ARBA00023082"/>
    </source>
</evidence>
<evidence type="ECO:0000256" key="1">
    <source>
        <dbReference type="ARBA" id="ARBA00010641"/>
    </source>
</evidence>
<keyword evidence="3" id="KW-0731">Sigma factor</keyword>
<evidence type="ECO:0000256" key="2">
    <source>
        <dbReference type="ARBA" id="ARBA00023015"/>
    </source>
</evidence>
<dbReference type="InterPro" id="IPR013325">
    <property type="entry name" value="RNA_pol_sigma_r2"/>
</dbReference>
<evidence type="ECO:0000313" key="8">
    <source>
        <dbReference type="Proteomes" id="UP000664545"/>
    </source>
</evidence>
<dbReference type="CDD" id="cd06171">
    <property type="entry name" value="Sigma70_r4"/>
    <property type="match status" value="1"/>
</dbReference>
<comment type="caution">
    <text evidence="7">The sequence shown here is derived from an EMBL/GenBank/DDBJ whole genome shotgun (WGS) entry which is preliminary data.</text>
</comment>
<dbReference type="InterPro" id="IPR007627">
    <property type="entry name" value="RNA_pol_sigma70_r2"/>
</dbReference>
<dbReference type="Gene3D" id="1.10.10.10">
    <property type="entry name" value="Winged helix-like DNA-binding domain superfamily/Winged helix DNA-binding domain"/>
    <property type="match status" value="1"/>
</dbReference>
<organism evidence="7 8">
    <name type="scientific">Clostridium aminobutyricum</name>
    <dbReference type="NCBI Taxonomy" id="33953"/>
    <lineage>
        <taxon>Bacteria</taxon>
        <taxon>Bacillati</taxon>
        <taxon>Bacillota</taxon>
        <taxon>Clostridia</taxon>
        <taxon>Eubacteriales</taxon>
        <taxon>Clostridiaceae</taxon>
        <taxon>Clostridium</taxon>
    </lineage>
</organism>
<dbReference type="EMBL" id="JAFJZZ010000004">
    <property type="protein sequence ID" value="MBN7773833.1"/>
    <property type="molecule type" value="Genomic_DNA"/>
</dbReference>
<reference evidence="7" key="1">
    <citation type="submission" date="2021-02" db="EMBL/GenBank/DDBJ databases">
        <title>Abyssanaerobacter marinus gen.nov., sp., nov, anaerobic bacterium isolated from the Onnuri vent field of Indian Ocean and suggestion of Mogibacteriaceae fam. nov., and proposal of reclassification of ambiguous this family's genus member.</title>
        <authorList>
            <person name="Kim Y.J."/>
            <person name="Yang J.-A."/>
        </authorList>
    </citation>
    <scope>NUCLEOTIDE SEQUENCE</scope>
    <source>
        <strain evidence="7">DSM 2634</strain>
    </source>
</reference>
<dbReference type="InterPro" id="IPR013249">
    <property type="entry name" value="RNA_pol_sigma70_r4_t2"/>
</dbReference>
<evidence type="ECO:0000313" key="7">
    <source>
        <dbReference type="EMBL" id="MBN7773833.1"/>
    </source>
</evidence>
<feature type="domain" description="RNA polymerase sigma-70 region 2" evidence="5">
    <location>
        <begin position="12"/>
        <end position="77"/>
    </location>
</feature>
<dbReference type="Gene3D" id="1.10.1740.10">
    <property type="match status" value="1"/>
</dbReference>
<gene>
    <name evidence="7" type="ORF">JYB65_10700</name>
</gene>
<name>A0A939IJQ3_CLOAM</name>
<dbReference type="InterPro" id="IPR036388">
    <property type="entry name" value="WH-like_DNA-bd_sf"/>
</dbReference>
<dbReference type="SUPFAM" id="SSF88659">
    <property type="entry name" value="Sigma3 and sigma4 domains of RNA polymerase sigma factors"/>
    <property type="match status" value="1"/>
</dbReference>
<dbReference type="GO" id="GO:0003677">
    <property type="term" value="F:DNA binding"/>
    <property type="evidence" value="ECO:0007669"/>
    <property type="project" value="InterPro"/>
</dbReference>
<protein>
    <submittedName>
        <fullName evidence="7">RNA polymerase sigma factor</fullName>
    </submittedName>
</protein>
<dbReference type="GO" id="GO:0006352">
    <property type="term" value="P:DNA-templated transcription initiation"/>
    <property type="evidence" value="ECO:0007669"/>
    <property type="project" value="InterPro"/>
</dbReference>
<feature type="domain" description="RNA polymerase sigma factor 70 region 4 type 2" evidence="6">
    <location>
        <begin position="101"/>
        <end position="151"/>
    </location>
</feature>
<dbReference type="Proteomes" id="UP000664545">
    <property type="component" value="Unassembled WGS sequence"/>
</dbReference>
<dbReference type="SUPFAM" id="SSF88946">
    <property type="entry name" value="Sigma2 domain of RNA polymerase sigma factors"/>
    <property type="match status" value="1"/>
</dbReference>
<dbReference type="Pfam" id="PF08281">
    <property type="entry name" value="Sigma70_r4_2"/>
    <property type="match status" value="1"/>
</dbReference>
<dbReference type="PANTHER" id="PTHR43133:SF60">
    <property type="entry name" value="RNA POLYMERASE SIGMA FACTOR SIGV"/>
    <property type="match status" value="1"/>
</dbReference>
<evidence type="ECO:0000259" key="6">
    <source>
        <dbReference type="Pfam" id="PF08281"/>
    </source>
</evidence>
<evidence type="ECO:0000259" key="5">
    <source>
        <dbReference type="Pfam" id="PF04542"/>
    </source>
</evidence>
<dbReference type="PANTHER" id="PTHR43133">
    <property type="entry name" value="RNA POLYMERASE ECF-TYPE SIGMA FACTO"/>
    <property type="match status" value="1"/>
</dbReference>
<dbReference type="RefSeq" id="WP_206582668.1">
    <property type="nucleotide sequence ID" value="NZ_JAFJZZ010000004.1"/>
</dbReference>
<dbReference type="AlphaFoldDB" id="A0A939IJQ3"/>
<keyword evidence="8" id="KW-1185">Reference proteome</keyword>
<dbReference type="Pfam" id="PF04542">
    <property type="entry name" value="Sigma70_r2"/>
    <property type="match status" value="1"/>
</dbReference>
<dbReference type="InterPro" id="IPR013324">
    <property type="entry name" value="RNA_pol_sigma_r3/r4-like"/>
</dbReference>
<keyword evidence="2" id="KW-0805">Transcription regulation</keyword>
<keyword evidence="4" id="KW-0804">Transcription</keyword>
<comment type="similarity">
    <text evidence="1">Belongs to the sigma-70 factor family. ECF subfamily.</text>
</comment>
<dbReference type="NCBIfam" id="TIGR02937">
    <property type="entry name" value="sigma70-ECF"/>
    <property type="match status" value="1"/>
</dbReference>
<evidence type="ECO:0000256" key="4">
    <source>
        <dbReference type="ARBA" id="ARBA00023163"/>
    </source>
</evidence>
<dbReference type="GO" id="GO:0016987">
    <property type="term" value="F:sigma factor activity"/>
    <property type="evidence" value="ECO:0007669"/>
    <property type="project" value="UniProtKB-KW"/>
</dbReference>
<dbReference type="InterPro" id="IPR014284">
    <property type="entry name" value="RNA_pol_sigma-70_dom"/>
</dbReference>
<dbReference type="InterPro" id="IPR039425">
    <property type="entry name" value="RNA_pol_sigma-70-like"/>
</dbReference>
<accession>A0A939IJQ3</accession>
<proteinExistence type="inferred from homology"/>
<sequence>MNKKQLFENYLTQHIDSAYRFAYTYAKNREDAEDIVNESIIKAIKSIHHLQMPEHIKPWFYKIIVNTALTYLKRKSKISYLDYENVTDTEGIEDDYSELTINSLIEKLDLKYKSIIVLRFLEDMSLSEISQILDINENTVKTRLYNALKLLKVDMEGDEYERF</sequence>